<sequence>MTDKFDRALQREFLQHLYDLSPDTPSNQSLHEFAEKFGSMNNLVANLQYLLGHNLIETGFHSYIGGDVEINSYKTRITSKGIDFLRDDGGLSAILNIQTIKIHADTLSQLEAIISASNIPEDEKKGLIAKLRELPASAITHLTNELTVKAVLALPSALPLIQKYLAEMFR</sequence>
<comment type="caution">
    <text evidence="1">The sequence shown here is derived from an EMBL/GenBank/DDBJ whole genome shotgun (WGS) entry which is preliminary data.</text>
</comment>
<accession>A0AA87CSJ1</accession>
<reference evidence="2" key="1">
    <citation type="submission" date="2008-04" db="EMBL/GenBank/DDBJ databases">
        <title>Draft genome sequence of Providencia stuartii (ATCC 25827).</title>
        <authorList>
            <person name="Sudarsanam P."/>
            <person name="Ley R."/>
            <person name="Guruge J."/>
            <person name="Turnbaugh P.J."/>
            <person name="Mahowald M."/>
            <person name="Liep D."/>
            <person name="Gordon J."/>
        </authorList>
    </citation>
    <scope>NUCLEOTIDE SEQUENCE [LARGE SCALE GENOMIC DNA]</scope>
    <source>
        <strain evidence="2">ATCC 25827</strain>
    </source>
</reference>
<dbReference type="EMBL" id="ABJD02000117">
    <property type="protein sequence ID" value="EDU57618.1"/>
    <property type="molecule type" value="Genomic_DNA"/>
</dbReference>
<organism evidence="1 2">
    <name type="scientific">Providencia stuartii ATCC 25827</name>
    <dbReference type="NCBI Taxonomy" id="471874"/>
    <lineage>
        <taxon>Bacteria</taxon>
        <taxon>Pseudomonadati</taxon>
        <taxon>Pseudomonadota</taxon>
        <taxon>Gammaproteobacteria</taxon>
        <taxon>Enterobacterales</taxon>
        <taxon>Morganellaceae</taxon>
        <taxon>Providencia</taxon>
    </lineage>
</organism>
<reference evidence="1 2" key="3">
    <citation type="submission" date="2008-05" db="EMBL/GenBank/DDBJ databases">
        <authorList>
            <person name="Fulton L."/>
            <person name="Clifton S."/>
            <person name="Fulton B."/>
            <person name="Xu J."/>
            <person name="Minx P."/>
            <person name="Pepin K.H."/>
            <person name="Johnson M."/>
            <person name="Thiruvilangam P."/>
            <person name="Bhonagiri V."/>
            <person name="Nash W.E."/>
            <person name="Mardis E.R."/>
            <person name="Wilson R.K."/>
        </authorList>
    </citation>
    <scope>NUCLEOTIDE SEQUENCE [LARGE SCALE GENOMIC DNA]</scope>
    <source>
        <strain evidence="1 2">ATCC 25827</strain>
    </source>
</reference>
<reference evidence="2" key="2">
    <citation type="submission" date="2008-04" db="EMBL/GenBank/DDBJ databases">
        <title>Draft genome sequence of Providencia stuartii(ATCC 25827).</title>
        <authorList>
            <person name="Sudarsanam P."/>
            <person name="Ley R."/>
            <person name="Guruge J."/>
            <person name="Turnbaugh P.J."/>
            <person name="Mahowald M."/>
            <person name="Liep D."/>
            <person name="Gordon J."/>
        </authorList>
    </citation>
    <scope>NUCLEOTIDE SEQUENCE [LARGE SCALE GENOMIC DNA]</scope>
    <source>
        <strain evidence="2">ATCC 25827</strain>
    </source>
</reference>
<proteinExistence type="predicted"/>
<evidence type="ECO:0000313" key="2">
    <source>
        <dbReference type="Proteomes" id="UP000004506"/>
    </source>
</evidence>
<gene>
    <name evidence="1" type="ORF">PROSTU_04394</name>
</gene>
<name>A0AA87CSJ1_PROST</name>
<evidence type="ECO:0000313" key="1">
    <source>
        <dbReference type="EMBL" id="EDU57618.1"/>
    </source>
</evidence>
<dbReference type="Proteomes" id="UP000004506">
    <property type="component" value="Unassembled WGS sequence"/>
</dbReference>
<dbReference type="AlphaFoldDB" id="A0AA87CSJ1"/>
<protein>
    <submittedName>
        <fullName evidence="1">Uncharacterized protein</fullName>
    </submittedName>
</protein>
<dbReference type="RefSeq" id="WP_004916383.1">
    <property type="nucleotide sequence ID" value="NZ_DS607648.1"/>
</dbReference>